<keyword evidence="2" id="KW-1185">Reference proteome</keyword>
<dbReference type="Proteomes" id="UP001162992">
    <property type="component" value="Chromosome 4"/>
</dbReference>
<dbReference type="EMBL" id="CM055095">
    <property type="protein sequence ID" value="KAJ7557605.1"/>
    <property type="molecule type" value="Genomic_DNA"/>
</dbReference>
<evidence type="ECO:0000313" key="1">
    <source>
        <dbReference type="EMBL" id="KAJ7557605.1"/>
    </source>
</evidence>
<accession>A0ACC2DTX9</accession>
<evidence type="ECO:0000313" key="2">
    <source>
        <dbReference type="Proteomes" id="UP001162992"/>
    </source>
</evidence>
<comment type="caution">
    <text evidence="1">The sequence shown here is derived from an EMBL/GenBank/DDBJ whole genome shotgun (WGS) entry which is preliminary data.</text>
</comment>
<organism evidence="1 2">
    <name type="scientific">Diphasiastrum complanatum</name>
    <name type="common">Issler's clubmoss</name>
    <name type="synonym">Lycopodium complanatum</name>
    <dbReference type="NCBI Taxonomy" id="34168"/>
    <lineage>
        <taxon>Eukaryota</taxon>
        <taxon>Viridiplantae</taxon>
        <taxon>Streptophyta</taxon>
        <taxon>Embryophyta</taxon>
        <taxon>Tracheophyta</taxon>
        <taxon>Lycopodiopsida</taxon>
        <taxon>Lycopodiales</taxon>
        <taxon>Lycopodiaceae</taxon>
        <taxon>Lycopodioideae</taxon>
        <taxon>Diphasiastrum</taxon>
    </lineage>
</organism>
<protein>
    <submittedName>
        <fullName evidence="1">Uncharacterized protein</fullName>
    </submittedName>
</protein>
<proteinExistence type="predicted"/>
<reference evidence="2" key="1">
    <citation type="journal article" date="2024" name="Proc. Natl. Acad. Sci. U.S.A.">
        <title>Extraordinary preservation of gene collinearity over three hundred million years revealed in homosporous lycophytes.</title>
        <authorList>
            <person name="Li C."/>
            <person name="Wickell D."/>
            <person name="Kuo L.Y."/>
            <person name="Chen X."/>
            <person name="Nie B."/>
            <person name="Liao X."/>
            <person name="Peng D."/>
            <person name="Ji J."/>
            <person name="Jenkins J."/>
            <person name="Williams M."/>
            <person name="Shu S."/>
            <person name="Plott C."/>
            <person name="Barry K."/>
            <person name="Rajasekar S."/>
            <person name="Grimwood J."/>
            <person name="Han X."/>
            <person name="Sun S."/>
            <person name="Hou Z."/>
            <person name="He W."/>
            <person name="Dai G."/>
            <person name="Sun C."/>
            <person name="Schmutz J."/>
            <person name="Leebens-Mack J.H."/>
            <person name="Li F.W."/>
            <person name="Wang L."/>
        </authorList>
    </citation>
    <scope>NUCLEOTIDE SEQUENCE [LARGE SCALE GENOMIC DNA]</scope>
    <source>
        <strain evidence="2">cv. PW_Plant_1</strain>
    </source>
</reference>
<sequence length="585" mass="65129">MEEHSSTPAELQPPPSPPPPPPPPPYVIALQHHSHLRPFLAPYHPALPLHSFHPKQHPHLHHLPQPAQGFQIHLDQLQVQRQQQEEQQRHYYPQRELEHREAISGSVQSCEEHIRLQGGAEQPQSLSDAGEERRGDGDGAQLGGEVSCDDDGGDPVEVQDGGAAPDSGACSIAVLADCGDGLSRVTARETKGLSIMSACSNCSNVAVAGEKKFTIAGILSPILDSMPNYVLAPSTTVQHVTLPAPSLALAVDLTTVHCPLVPSVLHNPFPDTSQAIGIPGSDLSGSVAMEPSSISSRIKSKKKTRKRKLKLVQIQLDPLAHHKLMKLVSEQHEGSLERFVNSVVNANGMPDRPGNKLAIRKPTLTKWKRVQFNQLKGNEMEELALAFRTLAELNSDIDVTPVLMDTPWQQLTMAQLEKMLEETKKLLLSNEKVHDCLHPGCGRHFSTPGNLRDHLNDHSGERPYLCEFEGCISHFPSRQMLCRHMKKHERAHRCSFDGCNKRFAFRERLIVHQKTHCDERPLICPWENCGKSFKWANSLHGHMRTHTGEKPFQCMFSGCGRLFGYKVDLTRHVRTHYGQPARLPH</sequence>
<name>A0ACC2DTX9_DIPCM</name>
<gene>
    <name evidence="1" type="ORF">O6H91_04G001500</name>
</gene>